<reference evidence="2" key="2">
    <citation type="submission" date="2025-08" db="UniProtKB">
        <authorList>
            <consortium name="Ensembl"/>
        </authorList>
    </citation>
    <scope>IDENTIFICATION</scope>
</reference>
<dbReference type="Ensembl" id="ENSTRUT00000059706.1">
    <property type="protein sequence ID" value="ENSTRUP00000072626.1"/>
    <property type="gene ID" value="ENSTRUG00000028445.1"/>
</dbReference>
<dbReference type="Proteomes" id="UP000005226">
    <property type="component" value="Unplaced"/>
</dbReference>
<dbReference type="InterPro" id="IPR033237">
    <property type="entry name" value="BRINP"/>
</dbReference>
<name>A0A674NH87_TAKRU</name>
<feature type="region of interest" description="Disordered" evidence="1">
    <location>
        <begin position="167"/>
        <end position="192"/>
    </location>
</feature>
<dbReference type="GO" id="GO:0071300">
    <property type="term" value="P:cellular response to retinoic acid"/>
    <property type="evidence" value="ECO:0007669"/>
    <property type="project" value="TreeGrafter"/>
</dbReference>
<evidence type="ECO:0000313" key="2">
    <source>
        <dbReference type="Ensembl" id="ENSTRUP00000072626.1"/>
    </source>
</evidence>
<evidence type="ECO:0000256" key="1">
    <source>
        <dbReference type="SAM" id="MobiDB-lite"/>
    </source>
</evidence>
<dbReference type="GO" id="GO:0045930">
    <property type="term" value="P:negative regulation of mitotic cell cycle"/>
    <property type="evidence" value="ECO:0007669"/>
    <property type="project" value="InterPro"/>
</dbReference>
<proteinExistence type="predicted"/>
<keyword evidence="3" id="KW-1185">Reference proteome</keyword>
<dbReference type="GO" id="GO:0043025">
    <property type="term" value="C:neuronal cell body"/>
    <property type="evidence" value="ECO:0007669"/>
    <property type="project" value="TreeGrafter"/>
</dbReference>
<dbReference type="GO" id="GO:0030425">
    <property type="term" value="C:dendrite"/>
    <property type="evidence" value="ECO:0007669"/>
    <property type="project" value="TreeGrafter"/>
</dbReference>
<dbReference type="PANTHER" id="PTHR15564">
    <property type="entry name" value="MACPF DOMAIN-CONTAINING PROTEIN"/>
    <property type="match status" value="1"/>
</dbReference>
<dbReference type="GeneTree" id="ENSGT00940000165818"/>
<dbReference type="InParanoid" id="A0A674NH87"/>
<feature type="compositionally biased region" description="Polar residues" evidence="1">
    <location>
        <begin position="167"/>
        <end position="185"/>
    </location>
</feature>
<protein>
    <submittedName>
        <fullName evidence="2">Uncharacterized protein</fullName>
    </submittedName>
</protein>
<dbReference type="GO" id="GO:0005737">
    <property type="term" value="C:cytoplasm"/>
    <property type="evidence" value="ECO:0007669"/>
    <property type="project" value="TreeGrafter"/>
</dbReference>
<evidence type="ECO:0000313" key="3">
    <source>
        <dbReference type="Proteomes" id="UP000005226"/>
    </source>
</evidence>
<dbReference type="GO" id="GO:0007399">
    <property type="term" value="P:nervous system development"/>
    <property type="evidence" value="ECO:0007669"/>
    <property type="project" value="TreeGrafter"/>
</dbReference>
<sequence>MATQWPVRRERCFHGSSCLGRWSVSSLMVLWMPWVLLCLAWPAPAEQVGGDGKPLHGSISSLSSSSSPSSSTSLLTASSSLFNARQSRQQLDWLLSEKGPFHRCPEYTEFRERFQHGFSTRYKIYREFSHWKVSSLATEKRDFLKAPLPLAPEFLRNLRLLGRRPTLQQINETSSRNTEPTSSSLLPLGGKAGPQVTCCSQVSGVSRCSRNRGVAH</sequence>
<reference evidence="2" key="3">
    <citation type="submission" date="2025-09" db="UniProtKB">
        <authorList>
            <consortium name="Ensembl"/>
        </authorList>
    </citation>
    <scope>IDENTIFICATION</scope>
</reference>
<organism evidence="2 3">
    <name type="scientific">Takifugu rubripes</name>
    <name type="common">Japanese pufferfish</name>
    <name type="synonym">Fugu rubripes</name>
    <dbReference type="NCBI Taxonomy" id="31033"/>
    <lineage>
        <taxon>Eukaryota</taxon>
        <taxon>Metazoa</taxon>
        <taxon>Chordata</taxon>
        <taxon>Craniata</taxon>
        <taxon>Vertebrata</taxon>
        <taxon>Euteleostomi</taxon>
        <taxon>Actinopterygii</taxon>
        <taxon>Neopterygii</taxon>
        <taxon>Teleostei</taxon>
        <taxon>Neoteleostei</taxon>
        <taxon>Acanthomorphata</taxon>
        <taxon>Eupercaria</taxon>
        <taxon>Tetraodontiformes</taxon>
        <taxon>Tetradontoidea</taxon>
        <taxon>Tetraodontidae</taxon>
        <taxon>Takifugu</taxon>
    </lineage>
</organism>
<dbReference type="PANTHER" id="PTHR15564:SF4">
    <property type="entry name" value="BMP_RETINOIC ACID-INDUCIBLE NEURAL-SPECIFIC PROTEIN 2"/>
    <property type="match status" value="1"/>
</dbReference>
<dbReference type="GO" id="GO:0045666">
    <property type="term" value="P:positive regulation of neuron differentiation"/>
    <property type="evidence" value="ECO:0007669"/>
    <property type="project" value="InterPro"/>
</dbReference>
<accession>A0A674NH87</accession>
<reference evidence="2" key="1">
    <citation type="journal article" date="2011" name="Genome Biol. Evol.">
        <title>Integration of the genetic map and genome assembly of fugu facilitates insights into distinct features of genome evolution in teleosts and mammals.</title>
        <authorList>
            <person name="Kai W."/>
            <person name="Kikuchi K."/>
            <person name="Tohari S."/>
            <person name="Chew A.K."/>
            <person name="Tay A."/>
            <person name="Fujiwara A."/>
            <person name="Hosoya S."/>
            <person name="Suetake H."/>
            <person name="Naruse K."/>
            <person name="Brenner S."/>
            <person name="Suzuki Y."/>
            <person name="Venkatesh B."/>
        </authorList>
    </citation>
    <scope>NUCLEOTIDE SEQUENCE [LARGE SCALE GENOMIC DNA]</scope>
</reference>
<dbReference type="AlphaFoldDB" id="A0A674NH87"/>